<dbReference type="RefSeq" id="YP_009140350.1">
    <property type="nucleotide sequence ID" value="NC_027119.1"/>
</dbReference>
<gene>
    <name evidence="1" type="primary">173</name>
    <name evidence="1" type="ORF">DET7_173</name>
</gene>
<protein>
    <submittedName>
        <fullName evidence="1">Uncharacterized protein</fullName>
    </submittedName>
</protein>
<dbReference type="KEGG" id="vg:24366718"/>
<evidence type="ECO:0000313" key="2">
    <source>
        <dbReference type="Proteomes" id="UP000032405"/>
    </source>
</evidence>
<name>A0A0C5PVB8_9CAUD</name>
<dbReference type="GeneID" id="24366718"/>
<evidence type="ECO:0000313" key="1">
    <source>
        <dbReference type="EMBL" id="AJQ20992.1"/>
    </source>
</evidence>
<organism evidence="1 2">
    <name type="scientific">Salmonella phage Det7</name>
    <dbReference type="NCBI Taxonomy" id="454798"/>
    <lineage>
        <taxon>Viruses</taxon>
        <taxon>Duplodnaviria</taxon>
        <taxon>Heunggongvirae</taxon>
        <taxon>Uroviricota</taxon>
        <taxon>Caudoviricetes</taxon>
        <taxon>Pantevenvirales</taxon>
        <taxon>Ackermannviridae</taxon>
        <taxon>Cvivirinae</taxon>
        <taxon>Kuttervirus</taxon>
        <taxon>Kuttervirus Det7</taxon>
    </lineage>
</organism>
<keyword evidence="2" id="KW-1185">Reference proteome</keyword>
<sequence>MAMQRIEDMSVLDMEATFGDYFESTPKQKDSRVGRLVVSEAFTQKVREGLPPEYGCFRNGASVIVMGESK</sequence>
<proteinExistence type="predicted"/>
<reference evidence="1 2" key="1">
    <citation type="journal article" date="2015" name="Genome Announc.">
        <title>Genome Sequence of Salmonella enterica Phage Det7.</title>
        <authorList>
            <person name="Casjens S.R."/>
            <person name="Jacobs-Sera D."/>
            <person name="Hatfull G.F."/>
            <person name="Hendrix R.W."/>
        </authorList>
    </citation>
    <scope>NUCLEOTIDE SEQUENCE [LARGE SCALE GENOMIC DNA]</scope>
</reference>
<dbReference type="Proteomes" id="UP000032405">
    <property type="component" value="Segment"/>
</dbReference>
<dbReference type="EMBL" id="KP797973">
    <property type="protein sequence ID" value="AJQ20992.1"/>
    <property type="molecule type" value="Genomic_DNA"/>
</dbReference>
<accession>A0A0C5PVB8</accession>